<accession>A0A8T0SWQ3</accession>
<comment type="caution">
    <text evidence="1">The sequence shown here is derived from an EMBL/GenBank/DDBJ whole genome shotgun (WGS) entry which is preliminary data.</text>
</comment>
<evidence type="ECO:0000313" key="2">
    <source>
        <dbReference type="Proteomes" id="UP000823388"/>
    </source>
</evidence>
<keyword evidence="2" id="KW-1185">Reference proteome</keyword>
<gene>
    <name evidence="1" type="ORF">PVAP13_5KG695900</name>
</gene>
<reference evidence="1" key="1">
    <citation type="submission" date="2020-05" db="EMBL/GenBank/DDBJ databases">
        <title>WGS assembly of Panicum virgatum.</title>
        <authorList>
            <person name="Lovell J.T."/>
            <person name="Jenkins J."/>
            <person name="Shu S."/>
            <person name="Juenger T.E."/>
            <person name="Schmutz J."/>
        </authorList>
    </citation>
    <scope>NUCLEOTIDE SEQUENCE</scope>
    <source>
        <strain evidence="1">AP13</strain>
    </source>
</reference>
<name>A0A8T0SWQ3_PANVG</name>
<evidence type="ECO:0000313" key="1">
    <source>
        <dbReference type="EMBL" id="KAG2602547.1"/>
    </source>
</evidence>
<dbReference type="Proteomes" id="UP000823388">
    <property type="component" value="Chromosome 5K"/>
</dbReference>
<sequence>MWLSVVSDRSGTFFALISDTWADCTVCILESAPDILSPCLLSASVHRLSLSPFLLVQYQSSGSDESIKIAAYKEVLKNYNELKVSKRKLAKTITHEVPESGKAMSSQLQ</sequence>
<proteinExistence type="predicted"/>
<dbReference type="AlphaFoldDB" id="A0A8T0SWQ3"/>
<organism evidence="1 2">
    <name type="scientific">Panicum virgatum</name>
    <name type="common">Blackwell switchgrass</name>
    <dbReference type="NCBI Taxonomy" id="38727"/>
    <lineage>
        <taxon>Eukaryota</taxon>
        <taxon>Viridiplantae</taxon>
        <taxon>Streptophyta</taxon>
        <taxon>Embryophyta</taxon>
        <taxon>Tracheophyta</taxon>
        <taxon>Spermatophyta</taxon>
        <taxon>Magnoliopsida</taxon>
        <taxon>Liliopsida</taxon>
        <taxon>Poales</taxon>
        <taxon>Poaceae</taxon>
        <taxon>PACMAD clade</taxon>
        <taxon>Panicoideae</taxon>
        <taxon>Panicodae</taxon>
        <taxon>Paniceae</taxon>
        <taxon>Panicinae</taxon>
        <taxon>Panicum</taxon>
        <taxon>Panicum sect. Hiantes</taxon>
    </lineage>
</organism>
<protein>
    <submittedName>
        <fullName evidence="1">Uncharacterized protein</fullName>
    </submittedName>
</protein>
<dbReference type="EMBL" id="CM029045">
    <property type="protein sequence ID" value="KAG2602547.1"/>
    <property type="molecule type" value="Genomic_DNA"/>
</dbReference>